<organism evidence="2 3">
    <name type="scientific">Phytophthora lilii</name>
    <dbReference type="NCBI Taxonomy" id="2077276"/>
    <lineage>
        <taxon>Eukaryota</taxon>
        <taxon>Sar</taxon>
        <taxon>Stramenopiles</taxon>
        <taxon>Oomycota</taxon>
        <taxon>Peronosporomycetes</taxon>
        <taxon>Peronosporales</taxon>
        <taxon>Peronosporaceae</taxon>
        <taxon>Phytophthora</taxon>
    </lineage>
</organism>
<gene>
    <name evidence="2" type="ORF">Plil01_001368100</name>
</gene>
<name>A0A9W7CHY5_9STRA</name>
<keyword evidence="3" id="KW-1185">Reference proteome</keyword>
<dbReference type="EMBL" id="BSXW01000945">
    <property type="protein sequence ID" value="GMF31978.1"/>
    <property type="molecule type" value="Genomic_DNA"/>
</dbReference>
<dbReference type="Proteomes" id="UP001165083">
    <property type="component" value="Unassembled WGS sequence"/>
</dbReference>
<sequence length="733" mass="83004">MYPNFNNKQDRDSKHRALLARIARDQRLEAIKKEAYANAIWATDSEQNKLKDATETGDTLSRIMAAMKSTQSTTTPGVGDIYEAMGDAAQENKDAAQPNPNAGVFSSVSDAYEAMGDQANKEMPMEDKDTLVGSQDPAYVRASLDATFDVPMLEESTSPVEEVSVEKVPVKKAEPVDDYNPIKDDIKRLFNRYPYLSNFEFKPVIIKEGEIQQHNYRISSTDASVLSDKGRKVRADNKILQHVDWSKTRDAIFDKVSTTNRRADKIGDILDRQSLKALFKRWRATTDALDPMTGYSTQLEARDDQEMEDMSYAERLEFNDWLSTQGYESPYSPPASNKRALEDSTVSLDTRVSKKGAEHTQMTKKASVEYLYGSIDGLGQLKLRPYVKVRGETRHASKIYLGDDMSIHKVADDEEIIDEKLLNKINRQVDWTATLNYVIGELSSGVRALNIDAGKETDPKEQSLKYIRVKHILDMIKVVDPKQGSQDEELLKFETPAPRVRKVSKGISPAKKDYVFEPPAGKGLIGRGLTGAGILKKNRSYNLADIEGSGKASDLKYKRLGSKFIRKADLNSNRLKLVFPNRTSVGPIRTMSNELTEMVKDLLYNDNINQQAYRDLSIEDQRVFYEIVKKTHVEHTLQTPMADPRLTLRAEFDKMRGEIALGNDNPDMLRELYRLATDMFEQKMLSSKEFRMKDPVVDTPKQHPSPDWIHGKKAGATVWANEPRERKAKTFKL</sequence>
<evidence type="ECO:0000313" key="3">
    <source>
        <dbReference type="Proteomes" id="UP001165083"/>
    </source>
</evidence>
<protein>
    <submittedName>
        <fullName evidence="2">Unnamed protein product</fullName>
    </submittedName>
</protein>
<dbReference type="AlphaFoldDB" id="A0A9W7CHY5"/>
<evidence type="ECO:0000256" key="1">
    <source>
        <dbReference type="SAM" id="MobiDB-lite"/>
    </source>
</evidence>
<dbReference type="OrthoDB" id="128115at2759"/>
<comment type="caution">
    <text evidence="2">The sequence shown here is derived from an EMBL/GenBank/DDBJ whole genome shotgun (WGS) entry which is preliminary data.</text>
</comment>
<accession>A0A9W7CHY5</accession>
<proteinExistence type="predicted"/>
<evidence type="ECO:0000313" key="2">
    <source>
        <dbReference type="EMBL" id="GMF31978.1"/>
    </source>
</evidence>
<reference evidence="2" key="1">
    <citation type="submission" date="2023-04" db="EMBL/GenBank/DDBJ databases">
        <title>Phytophthora lilii NBRC 32176.</title>
        <authorList>
            <person name="Ichikawa N."/>
            <person name="Sato H."/>
            <person name="Tonouchi N."/>
        </authorList>
    </citation>
    <scope>NUCLEOTIDE SEQUENCE</scope>
    <source>
        <strain evidence="2">NBRC 32176</strain>
    </source>
</reference>
<feature type="region of interest" description="Disordered" evidence="1">
    <location>
        <begin position="695"/>
        <end position="733"/>
    </location>
</feature>